<dbReference type="STRING" id="1926881.BTJ39_23735"/>
<protein>
    <recommendedName>
        <fullName evidence="5">DNA-binding protein</fullName>
    </recommendedName>
</protein>
<dbReference type="GO" id="GO:0001217">
    <property type="term" value="F:DNA-binding transcription repressor activity"/>
    <property type="evidence" value="ECO:0007669"/>
    <property type="project" value="TreeGrafter"/>
</dbReference>
<dbReference type="AlphaFoldDB" id="A0A1S8Y718"/>
<keyword evidence="4 5" id="KW-0238">DNA-binding</keyword>
<feature type="DNA-binding region" evidence="6">
    <location>
        <begin position="113"/>
        <end position="118"/>
    </location>
</feature>
<evidence type="ECO:0000256" key="3">
    <source>
        <dbReference type="ARBA" id="ARBA00022490"/>
    </source>
</evidence>
<accession>A0A1S8Y718</accession>
<evidence type="ECO:0000256" key="5">
    <source>
        <dbReference type="PIRNR" id="PIRNR002096"/>
    </source>
</evidence>
<dbReference type="PANTHER" id="PTHR38097">
    <property type="match status" value="1"/>
</dbReference>
<dbReference type="Pfam" id="PF22470">
    <property type="entry name" value="Histone_HNS_N"/>
    <property type="match status" value="1"/>
</dbReference>
<evidence type="ECO:0000256" key="6">
    <source>
        <dbReference type="PIRSR" id="PIRSR002096-1"/>
    </source>
</evidence>
<dbReference type="RefSeq" id="WP_078005125.1">
    <property type="nucleotide sequence ID" value="NZ_MRUL01000041.1"/>
</dbReference>
<feature type="compositionally biased region" description="Basic and acidic residues" evidence="8">
    <location>
        <begin position="89"/>
        <end position="106"/>
    </location>
</feature>
<dbReference type="OrthoDB" id="6088948at2"/>
<dbReference type="InterPro" id="IPR027444">
    <property type="entry name" value="H-NS_C_dom"/>
</dbReference>
<evidence type="ECO:0000256" key="4">
    <source>
        <dbReference type="ARBA" id="ARBA00023125"/>
    </source>
</evidence>
<dbReference type="GO" id="GO:0032993">
    <property type="term" value="C:protein-DNA complex"/>
    <property type="evidence" value="ECO:0007669"/>
    <property type="project" value="TreeGrafter"/>
</dbReference>
<dbReference type="InterPro" id="IPR027454">
    <property type="entry name" value="Histone_HNS_N"/>
</dbReference>
<dbReference type="GO" id="GO:0009295">
    <property type="term" value="C:nucleoid"/>
    <property type="evidence" value="ECO:0007669"/>
    <property type="project" value="UniProtKB-SubCell"/>
</dbReference>
<keyword evidence="3" id="KW-0963">Cytoplasm</keyword>
<dbReference type="GO" id="GO:0005829">
    <property type="term" value="C:cytosol"/>
    <property type="evidence" value="ECO:0007669"/>
    <property type="project" value="TreeGrafter"/>
</dbReference>
<dbReference type="GO" id="GO:0030527">
    <property type="term" value="F:structural constituent of chromatin"/>
    <property type="evidence" value="ECO:0007669"/>
    <property type="project" value="InterPro"/>
</dbReference>
<evidence type="ECO:0000256" key="2">
    <source>
        <dbReference type="ARBA" id="ARBA00010610"/>
    </source>
</evidence>
<evidence type="ECO:0000313" key="11">
    <source>
        <dbReference type="Proteomes" id="UP000190667"/>
    </source>
</evidence>
<feature type="coiled-coil region" evidence="7">
    <location>
        <begin position="23"/>
        <end position="68"/>
    </location>
</feature>
<dbReference type="GO" id="GO:0003681">
    <property type="term" value="F:bent DNA binding"/>
    <property type="evidence" value="ECO:0007669"/>
    <property type="project" value="TreeGrafter"/>
</dbReference>
<dbReference type="PIRSF" id="PIRSF002096">
    <property type="entry name" value="HnS"/>
    <property type="match status" value="1"/>
</dbReference>
<feature type="region of interest" description="Disordered" evidence="8">
    <location>
        <begin position="81"/>
        <end position="116"/>
    </location>
</feature>
<keyword evidence="11" id="KW-1185">Reference proteome</keyword>
<dbReference type="Pfam" id="PF00816">
    <property type="entry name" value="Histone_HNS"/>
    <property type="match status" value="1"/>
</dbReference>
<dbReference type="PANTHER" id="PTHR38097:SF2">
    <property type="entry name" value="DNA-BINDING PROTEIN STPA"/>
    <property type="match status" value="1"/>
</dbReference>
<evidence type="ECO:0000256" key="7">
    <source>
        <dbReference type="SAM" id="Coils"/>
    </source>
</evidence>
<dbReference type="InterPro" id="IPR054180">
    <property type="entry name" value="H-NS-like_N"/>
</dbReference>
<dbReference type="EMBL" id="MRUL01000041">
    <property type="protein sequence ID" value="OON34652.1"/>
    <property type="molecule type" value="Genomic_DNA"/>
</dbReference>
<evidence type="ECO:0000256" key="1">
    <source>
        <dbReference type="ARBA" id="ARBA00004453"/>
    </source>
</evidence>
<dbReference type="SMART" id="SM00528">
    <property type="entry name" value="HNS"/>
    <property type="match status" value="1"/>
</dbReference>
<feature type="domain" description="DNA-binding protein H-NS-like C-terminal" evidence="9">
    <location>
        <begin position="88"/>
        <end position="135"/>
    </location>
</feature>
<dbReference type="FunFam" id="4.10.430.10:FF:000001">
    <property type="entry name" value="DNA-binding protein"/>
    <property type="match status" value="1"/>
</dbReference>
<gene>
    <name evidence="10" type="ORF">BTJ39_23735</name>
</gene>
<dbReference type="GO" id="GO:0003680">
    <property type="term" value="F:minor groove of adenine-thymine-rich DNA binding"/>
    <property type="evidence" value="ECO:0007669"/>
    <property type="project" value="TreeGrafter"/>
</dbReference>
<evidence type="ECO:0000259" key="9">
    <source>
        <dbReference type="SMART" id="SM00528"/>
    </source>
</evidence>
<organism evidence="10 11">
    <name type="scientific">Izhakiella australiensis</name>
    <dbReference type="NCBI Taxonomy" id="1926881"/>
    <lineage>
        <taxon>Bacteria</taxon>
        <taxon>Pseudomonadati</taxon>
        <taxon>Pseudomonadota</taxon>
        <taxon>Gammaproteobacteria</taxon>
        <taxon>Enterobacterales</taxon>
        <taxon>Erwiniaceae</taxon>
        <taxon>Izhakiella</taxon>
    </lineage>
</organism>
<comment type="subcellular location">
    <subcellularLocation>
        <location evidence="1">Cytoplasm</location>
        <location evidence="1">Nucleoid</location>
    </subcellularLocation>
</comment>
<evidence type="ECO:0000313" key="10">
    <source>
        <dbReference type="EMBL" id="OON34652.1"/>
    </source>
</evidence>
<dbReference type="Proteomes" id="UP000190667">
    <property type="component" value="Unassembled WGS sequence"/>
</dbReference>
<dbReference type="Gene3D" id="4.10.430.10">
    <property type="entry name" value="Histone-like protein H-NS, C-terminal domain"/>
    <property type="match status" value="1"/>
</dbReference>
<comment type="similarity">
    <text evidence="2 5">Belongs to the histone-like protein H-NS family.</text>
</comment>
<keyword evidence="7" id="KW-0175">Coiled coil</keyword>
<dbReference type="SUPFAM" id="SSF81273">
    <property type="entry name" value="H-NS histone-like proteins"/>
    <property type="match status" value="2"/>
</dbReference>
<dbReference type="GO" id="GO:0000976">
    <property type="term" value="F:transcription cis-regulatory region binding"/>
    <property type="evidence" value="ECO:0007669"/>
    <property type="project" value="TreeGrafter"/>
</dbReference>
<sequence length="135" mass="15197">MSNALQTLNNIRTLRAQARETSLEQLEDMLAKLTTVIDEFREEQASVIKEREAKQAKLEAIRAQLLEDGIDPQELLNGLSSKHKVKAKSTREARPAKYKYTDEQGNEKTWTGQGRTPKAIADAIASGKKLQDFEI</sequence>
<dbReference type="Gene3D" id="1.10.287.1050">
    <property type="entry name" value="H-NS histone-like proteins"/>
    <property type="match status" value="1"/>
</dbReference>
<evidence type="ECO:0000256" key="8">
    <source>
        <dbReference type="SAM" id="MobiDB-lite"/>
    </source>
</evidence>
<dbReference type="GO" id="GO:0046983">
    <property type="term" value="F:protein dimerization activity"/>
    <property type="evidence" value="ECO:0007669"/>
    <property type="project" value="InterPro"/>
</dbReference>
<dbReference type="InterPro" id="IPR001801">
    <property type="entry name" value="Histone_HNS"/>
</dbReference>
<name>A0A1S8Y718_9GAMM</name>
<reference evidence="10 11" key="1">
    <citation type="submission" date="2016-12" db="EMBL/GenBank/DDBJ databases">
        <title>Izhakiella australiana sp. nov. of genus Izhakiella isolated from Australian desert.</title>
        <authorList>
            <person name="Ji M."/>
        </authorList>
    </citation>
    <scope>NUCLEOTIDE SEQUENCE [LARGE SCALE GENOMIC DNA]</scope>
    <source>
        <strain evidence="10 11">D4N98</strain>
    </source>
</reference>
<proteinExistence type="inferred from homology"/>
<comment type="caution">
    <text evidence="10">The sequence shown here is derived from an EMBL/GenBank/DDBJ whole genome shotgun (WGS) entry which is preliminary data.</text>
</comment>
<dbReference type="InterPro" id="IPR037150">
    <property type="entry name" value="H-NS_C_dom_sf"/>
</dbReference>